<dbReference type="Proteomes" id="UP000250354">
    <property type="component" value="Chromosome"/>
</dbReference>
<feature type="signal peptide" evidence="2">
    <location>
        <begin position="1"/>
        <end position="29"/>
    </location>
</feature>
<dbReference type="InterPro" id="IPR046254">
    <property type="entry name" value="DUF6287"/>
</dbReference>
<feature type="compositionally biased region" description="Low complexity" evidence="1">
    <location>
        <begin position="33"/>
        <end position="43"/>
    </location>
</feature>
<accession>A0A1E9PKR9</accession>
<dbReference type="AlphaFoldDB" id="A0A1E9PKR9"/>
<name>A0A1E9PKR9_9LACT</name>
<organism evidence="4 7">
    <name type="scientific">Aerococcus mictus</name>
    <dbReference type="NCBI Taxonomy" id="2976810"/>
    <lineage>
        <taxon>Bacteria</taxon>
        <taxon>Bacillati</taxon>
        <taxon>Bacillota</taxon>
        <taxon>Bacilli</taxon>
        <taxon>Lactobacillales</taxon>
        <taxon>Aerococcaceae</taxon>
        <taxon>Aerococcus</taxon>
    </lineage>
</organism>
<evidence type="ECO:0000259" key="3">
    <source>
        <dbReference type="Pfam" id="PF19804"/>
    </source>
</evidence>
<reference evidence="5" key="3">
    <citation type="submission" date="2024-02" db="EMBL/GenBank/DDBJ databases">
        <authorList>
            <person name="Choi B."/>
        </authorList>
    </citation>
    <scope>NUCLEOTIDE SEQUENCE</scope>
    <source>
        <strain evidence="5">UMB1016</strain>
    </source>
</reference>
<gene>
    <name evidence="5" type="ORF">DBT44_0009665</name>
    <name evidence="4" type="ORF">ODY61_08945</name>
</gene>
<dbReference type="EMBL" id="JAOTMY010000006">
    <property type="protein sequence ID" value="MCY3088234.1"/>
    <property type="molecule type" value="Genomic_DNA"/>
</dbReference>
<evidence type="ECO:0000313" key="5">
    <source>
        <dbReference type="EMBL" id="WWC54622.1"/>
    </source>
</evidence>
<protein>
    <submittedName>
        <fullName evidence="4">DUF6287 domain-containing protein</fullName>
    </submittedName>
</protein>
<dbReference type="Pfam" id="PF19804">
    <property type="entry name" value="DUF6287"/>
    <property type="match status" value="1"/>
</dbReference>
<feature type="region of interest" description="Disordered" evidence="1">
    <location>
        <begin position="24"/>
        <end position="108"/>
    </location>
</feature>
<evidence type="ECO:0000256" key="2">
    <source>
        <dbReference type="SAM" id="SignalP"/>
    </source>
</evidence>
<feature type="domain" description="DUF6287" evidence="3">
    <location>
        <begin position="111"/>
        <end position="144"/>
    </location>
</feature>
<reference evidence="5 6" key="1">
    <citation type="journal article" date="2020" name="J. Bacteriol.">
        <title>Aerococcus urinae Isolated from Women with Lower Urinary Tract Symptoms: In Vitro Aggregation and Genome Analysis.</title>
        <authorList>
            <person name="Hilt E.E."/>
            <person name="Putonti C."/>
            <person name="Thomas-White K."/>
            <person name="Lewis A.L."/>
            <person name="Visick K.L."/>
            <person name="Gilbert N.M."/>
            <person name="Wolfe A.J."/>
        </authorList>
    </citation>
    <scope>NUCLEOTIDE SEQUENCE [LARGE SCALE GENOMIC DNA]</scope>
    <source>
        <strain evidence="5 6">UMB1016</strain>
    </source>
</reference>
<reference evidence="4" key="2">
    <citation type="submission" date="2022-09" db="EMBL/GenBank/DDBJ databases">
        <title>Aerococcus urinae taxonomy study.</title>
        <authorList>
            <person name="Christensen J."/>
            <person name="Senneby E."/>
        </authorList>
    </citation>
    <scope>NUCLEOTIDE SEQUENCE</scope>
    <source>
        <strain evidence="4">LUND-41-B12</strain>
    </source>
</reference>
<dbReference type="PROSITE" id="PS51257">
    <property type="entry name" value="PROKAR_LIPOPROTEIN"/>
    <property type="match status" value="1"/>
</dbReference>
<evidence type="ECO:0000313" key="4">
    <source>
        <dbReference type="EMBL" id="MCY3088234.1"/>
    </source>
</evidence>
<evidence type="ECO:0000313" key="6">
    <source>
        <dbReference type="Proteomes" id="UP000250354"/>
    </source>
</evidence>
<dbReference type="Proteomes" id="UP001069047">
    <property type="component" value="Unassembled WGS sequence"/>
</dbReference>
<feature type="compositionally biased region" description="Low complexity" evidence="1">
    <location>
        <begin position="90"/>
        <end position="100"/>
    </location>
</feature>
<keyword evidence="2" id="KW-0732">Signal</keyword>
<dbReference type="EMBL" id="CP145132">
    <property type="protein sequence ID" value="WWC54622.1"/>
    <property type="molecule type" value="Genomic_DNA"/>
</dbReference>
<feature type="chain" id="PRO_5043579382" evidence="2">
    <location>
        <begin position="30"/>
        <end position="227"/>
    </location>
</feature>
<sequence length="227" mass="25239">MKKRPQGFLYLTALLALFLVGCQNNPDQATDTSESQESVSSESSSEKEEAKEKESNKEESESKQEEEKAEKAAKEEKAESESQAEETESESSANESTATSLEDQTTDSDQQGIDIDQIQAGDFSTLVGTWRNGRGQEFVIHEDGYVEPHSFINLDGSKREGQFLVADLRATDGYIGGAAFYIIPAGVEVYNSMDHLVDASDKSRDRLLGGHTYDMIEYPNEFFYRVD</sequence>
<accession>A0A9Q4DD62</accession>
<dbReference type="RefSeq" id="WP_013669219.1">
    <property type="nucleotide sequence ID" value="NZ_CAJHLJ010000015.1"/>
</dbReference>
<dbReference type="GeneID" id="86859206"/>
<proteinExistence type="predicted"/>
<keyword evidence="6" id="KW-1185">Reference proteome</keyword>
<evidence type="ECO:0000256" key="1">
    <source>
        <dbReference type="SAM" id="MobiDB-lite"/>
    </source>
</evidence>
<evidence type="ECO:0000313" key="7">
    <source>
        <dbReference type="Proteomes" id="UP001069047"/>
    </source>
</evidence>
<feature type="compositionally biased region" description="Basic and acidic residues" evidence="1">
    <location>
        <begin position="44"/>
        <end position="80"/>
    </location>
</feature>